<keyword evidence="2" id="KW-0677">Repeat</keyword>
<evidence type="ECO:0000259" key="6">
    <source>
        <dbReference type="PROSITE" id="PS50026"/>
    </source>
</evidence>
<evidence type="ECO:0000313" key="8">
    <source>
        <dbReference type="Proteomes" id="UP000002630"/>
    </source>
</evidence>
<dbReference type="EMBL" id="FN648542">
    <property type="protein sequence ID" value="CBJ26597.1"/>
    <property type="molecule type" value="Genomic_DNA"/>
</dbReference>
<dbReference type="OrthoDB" id="18487at2759"/>
<evidence type="ECO:0000256" key="1">
    <source>
        <dbReference type="ARBA" id="ARBA00022536"/>
    </source>
</evidence>
<dbReference type="STRING" id="2880.D7FYV5"/>
<accession>D7FYV5</accession>
<keyword evidence="1 4" id="KW-0245">EGF-like domain</keyword>
<keyword evidence="5" id="KW-0732">Signal</keyword>
<reference evidence="7 8" key="1">
    <citation type="journal article" date="2010" name="Nature">
        <title>The Ectocarpus genome and the independent evolution of multicellularity in brown algae.</title>
        <authorList>
            <person name="Cock J.M."/>
            <person name="Sterck L."/>
            <person name="Rouze P."/>
            <person name="Scornet D."/>
            <person name="Allen A.E."/>
            <person name="Amoutzias G."/>
            <person name="Anthouard V."/>
            <person name="Artiguenave F."/>
            <person name="Aury J.M."/>
            <person name="Badger J.H."/>
            <person name="Beszteri B."/>
            <person name="Billiau K."/>
            <person name="Bonnet E."/>
            <person name="Bothwell J.H."/>
            <person name="Bowler C."/>
            <person name="Boyen C."/>
            <person name="Brownlee C."/>
            <person name="Carrano C.J."/>
            <person name="Charrier B."/>
            <person name="Cho G.Y."/>
            <person name="Coelho S.M."/>
            <person name="Collen J."/>
            <person name="Corre E."/>
            <person name="Da Silva C."/>
            <person name="Delage L."/>
            <person name="Delaroque N."/>
            <person name="Dittami S.M."/>
            <person name="Doulbeau S."/>
            <person name="Elias M."/>
            <person name="Farnham G."/>
            <person name="Gachon C.M."/>
            <person name="Gschloessl B."/>
            <person name="Heesch S."/>
            <person name="Jabbari K."/>
            <person name="Jubin C."/>
            <person name="Kawai H."/>
            <person name="Kimura K."/>
            <person name="Kloareg B."/>
            <person name="Kupper F.C."/>
            <person name="Lang D."/>
            <person name="Le Bail A."/>
            <person name="Leblanc C."/>
            <person name="Lerouge P."/>
            <person name="Lohr M."/>
            <person name="Lopez P.J."/>
            <person name="Martens C."/>
            <person name="Maumus F."/>
            <person name="Michel G."/>
            <person name="Miranda-Saavedra D."/>
            <person name="Morales J."/>
            <person name="Moreau H."/>
            <person name="Motomura T."/>
            <person name="Nagasato C."/>
            <person name="Napoli C.A."/>
            <person name="Nelson D.R."/>
            <person name="Nyvall-Collen P."/>
            <person name="Peters A.F."/>
            <person name="Pommier C."/>
            <person name="Potin P."/>
            <person name="Poulain J."/>
            <person name="Quesneville H."/>
            <person name="Read B."/>
            <person name="Rensing S.A."/>
            <person name="Ritter A."/>
            <person name="Rousvoal S."/>
            <person name="Samanta M."/>
            <person name="Samson G."/>
            <person name="Schroeder D.C."/>
            <person name="Segurens B."/>
            <person name="Strittmatter M."/>
            <person name="Tonon T."/>
            <person name="Tregear J.W."/>
            <person name="Valentin K."/>
            <person name="von Dassow P."/>
            <person name="Yamagishi T."/>
            <person name="Van de Peer Y."/>
            <person name="Wincker P."/>
        </authorList>
    </citation>
    <scope>NUCLEOTIDE SEQUENCE [LARGE SCALE GENOMIC DNA]</scope>
    <source>
        <strain evidence="8">Ec32 / CCAP1310/4</strain>
    </source>
</reference>
<feature type="domain" description="EGF-like" evidence="6">
    <location>
        <begin position="82"/>
        <end position="116"/>
    </location>
</feature>
<evidence type="ECO:0000256" key="3">
    <source>
        <dbReference type="ARBA" id="ARBA00023157"/>
    </source>
</evidence>
<evidence type="ECO:0000256" key="4">
    <source>
        <dbReference type="PROSITE-ProRule" id="PRU00076"/>
    </source>
</evidence>
<dbReference type="Pfam" id="PF23106">
    <property type="entry name" value="EGF_Teneurin"/>
    <property type="match status" value="1"/>
</dbReference>
<name>D7FYV5_ECTSI</name>
<keyword evidence="8" id="KW-1185">Reference proteome</keyword>
<feature type="disulfide bond" evidence="4">
    <location>
        <begin position="252"/>
        <end position="261"/>
    </location>
</feature>
<dbReference type="PROSITE" id="PS01186">
    <property type="entry name" value="EGF_2"/>
    <property type="match status" value="2"/>
</dbReference>
<dbReference type="Gene3D" id="2.10.25.10">
    <property type="entry name" value="Laminin"/>
    <property type="match status" value="1"/>
</dbReference>
<dbReference type="AlphaFoldDB" id="D7FYV5"/>
<feature type="chain" id="PRO_5003095617" description="EGF-like domain-containing protein" evidence="5">
    <location>
        <begin position="22"/>
        <end position="269"/>
    </location>
</feature>
<feature type="disulfide bond" evidence="4">
    <location>
        <begin position="106"/>
        <end position="115"/>
    </location>
</feature>
<sequence length="269" mass="28686">MTLAKFFLLLVSSWIFTTVQGNAGCSLFNWCNGHGTCNTGTRTCTCYEGWGADTDLTLYRAADCSARVCPAGKAWGDVPTGSLSAHQEQECSGRGLCDRDSGECECFDGFTGAACERSGCPDDCSDHGRCVNMKALAVTSDALPLSNVTTYSGEDDTVTWDEEMIFGCVCDSKWEVGLGAGQTQEPEWFGPDCSLRHCPSGDDPSTDVDETDCFNVTSSSVYLGTAGRAGNLCHVDCSNRGTCDYATGLCECFTGYYGFNCGQQSVLAK</sequence>
<dbReference type="InterPro" id="IPR013111">
    <property type="entry name" value="EGF_extracell"/>
</dbReference>
<proteinExistence type="predicted"/>
<comment type="caution">
    <text evidence="4">Lacks conserved residue(s) required for the propagation of feature annotation.</text>
</comment>
<dbReference type="PROSITE" id="PS50026">
    <property type="entry name" value="EGF_3"/>
    <property type="match status" value="2"/>
</dbReference>
<dbReference type="SMART" id="SM00181">
    <property type="entry name" value="EGF"/>
    <property type="match status" value="3"/>
</dbReference>
<dbReference type="eggNOG" id="ENOG502RY8D">
    <property type="taxonomic scope" value="Eukaryota"/>
</dbReference>
<dbReference type="EMBL" id="FN649758">
    <property type="protein sequence ID" value="CBJ26597.1"/>
    <property type="molecule type" value="Genomic_DNA"/>
</dbReference>
<dbReference type="Proteomes" id="UP000002630">
    <property type="component" value="Linkage Group LG33"/>
</dbReference>
<dbReference type="InParanoid" id="D7FYV5"/>
<dbReference type="Pfam" id="PF07974">
    <property type="entry name" value="EGF_2"/>
    <property type="match status" value="1"/>
</dbReference>
<dbReference type="InterPro" id="IPR051216">
    <property type="entry name" value="Teneurin"/>
</dbReference>
<evidence type="ECO:0000313" key="7">
    <source>
        <dbReference type="EMBL" id="CBJ26597.1"/>
    </source>
</evidence>
<gene>
    <name evidence="7" type="ORF">Esi_0035_0103</name>
</gene>
<organism evidence="7 8">
    <name type="scientific">Ectocarpus siliculosus</name>
    <name type="common">Brown alga</name>
    <name type="synonym">Conferva siliculosa</name>
    <dbReference type="NCBI Taxonomy" id="2880"/>
    <lineage>
        <taxon>Eukaryota</taxon>
        <taxon>Sar</taxon>
        <taxon>Stramenopiles</taxon>
        <taxon>Ochrophyta</taxon>
        <taxon>PX clade</taxon>
        <taxon>Phaeophyceae</taxon>
        <taxon>Ectocarpales</taxon>
        <taxon>Ectocarpaceae</taxon>
        <taxon>Ectocarpus</taxon>
    </lineage>
</organism>
<dbReference type="InterPro" id="IPR000742">
    <property type="entry name" value="EGF"/>
</dbReference>
<evidence type="ECO:0000256" key="5">
    <source>
        <dbReference type="SAM" id="SignalP"/>
    </source>
</evidence>
<keyword evidence="3 4" id="KW-1015">Disulfide bond</keyword>
<dbReference type="PANTHER" id="PTHR11219:SF69">
    <property type="entry name" value="TENEURIN-A"/>
    <property type="match status" value="1"/>
</dbReference>
<protein>
    <recommendedName>
        <fullName evidence="6">EGF-like domain-containing protein</fullName>
    </recommendedName>
</protein>
<dbReference type="OMA" id="AHGRCDA"/>
<evidence type="ECO:0000256" key="2">
    <source>
        <dbReference type="ARBA" id="ARBA00022737"/>
    </source>
</evidence>
<feature type="signal peptide" evidence="5">
    <location>
        <begin position="1"/>
        <end position="21"/>
    </location>
</feature>
<feature type="domain" description="EGF-like" evidence="6">
    <location>
        <begin position="229"/>
        <end position="262"/>
    </location>
</feature>
<dbReference type="PANTHER" id="PTHR11219">
    <property type="entry name" value="TENEURIN AND N-ACETYLGLUCOSAMINE-1-PHOSPHODIESTER ALPHA-N-ACETYLGLUCOSAMINIDASE"/>
    <property type="match status" value="1"/>
</dbReference>
<dbReference type="PROSITE" id="PS00022">
    <property type="entry name" value="EGF_1"/>
    <property type="match status" value="2"/>
</dbReference>
<feature type="disulfide bond" evidence="4">
    <location>
        <begin position="233"/>
        <end position="243"/>
    </location>
</feature>